<evidence type="ECO:0000313" key="3">
    <source>
        <dbReference type="EMBL" id="KOM47790.1"/>
    </source>
</evidence>
<sequence length="314" mass="36123">MTSSSRKRVKTIRHKRKDKEPNKFLSTTHERHFLVMHDRILLMERKVGLIPTLAPQFGRELARRGWENLASYPALANAAVVREFYTNAMVFGTETLQYLSYVRGKRIPYDVDTINRFLGIEWAGEQCQFKLAVEEGPNFDDVERVLCLPGGHFQRNRGLNIDIGQVIAMEIQDCAHSANNKSPLGHPSLITHLCEITRVNVSTPPLERPRKEIDDSYYTQYCALDEAGQPLPPPQPPRAHRRTPQPTQEPAHEDAPFQMRDMYMSLMEERMNALYRGALFRSAERNYDKSHHACLPFEMTLSATSDPHTAERHK</sequence>
<feature type="compositionally biased region" description="Basic residues" evidence="1">
    <location>
        <begin position="1"/>
        <end position="17"/>
    </location>
</feature>
<name>A0A0L9UY42_PHAAN</name>
<protein>
    <recommendedName>
        <fullName evidence="2">Putative plant transposon protein domain-containing protein</fullName>
    </recommendedName>
</protein>
<evidence type="ECO:0000259" key="2">
    <source>
        <dbReference type="Pfam" id="PF20167"/>
    </source>
</evidence>
<dbReference type="Proteomes" id="UP000053144">
    <property type="component" value="Chromosome 7"/>
</dbReference>
<accession>A0A0L9UY42</accession>
<gene>
    <name evidence="3" type="ORF">LR48_Vigan07g149400</name>
</gene>
<feature type="region of interest" description="Disordered" evidence="1">
    <location>
        <begin position="226"/>
        <end position="257"/>
    </location>
</feature>
<organism evidence="3 4">
    <name type="scientific">Phaseolus angularis</name>
    <name type="common">Azuki bean</name>
    <name type="synonym">Vigna angularis</name>
    <dbReference type="NCBI Taxonomy" id="3914"/>
    <lineage>
        <taxon>Eukaryota</taxon>
        <taxon>Viridiplantae</taxon>
        <taxon>Streptophyta</taxon>
        <taxon>Embryophyta</taxon>
        <taxon>Tracheophyta</taxon>
        <taxon>Spermatophyta</taxon>
        <taxon>Magnoliopsida</taxon>
        <taxon>eudicotyledons</taxon>
        <taxon>Gunneridae</taxon>
        <taxon>Pentapetalae</taxon>
        <taxon>rosids</taxon>
        <taxon>fabids</taxon>
        <taxon>Fabales</taxon>
        <taxon>Fabaceae</taxon>
        <taxon>Papilionoideae</taxon>
        <taxon>50 kb inversion clade</taxon>
        <taxon>NPAAA clade</taxon>
        <taxon>indigoferoid/millettioid clade</taxon>
        <taxon>Phaseoleae</taxon>
        <taxon>Vigna</taxon>
    </lineage>
</organism>
<evidence type="ECO:0000256" key="1">
    <source>
        <dbReference type="SAM" id="MobiDB-lite"/>
    </source>
</evidence>
<evidence type="ECO:0000313" key="4">
    <source>
        <dbReference type="Proteomes" id="UP000053144"/>
    </source>
</evidence>
<dbReference type="Gramene" id="KOM47790">
    <property type="protein sequence ID" value="KOM47790"/>
    <property type="gene ID" value="LR48_Vigan07g149400"/>
</dbReference>
<dbReference type="AlphaFoldDB" id="A0A0L9UY42"/>
<reference evidence="4" key="1">
    <citation type="journal article" date="2015" name="Proc. Natl. Acad. Sci. U.S.A.">
        <title>Genome sequencing of adzuki bean (Vigna angularis) provides insight into high starch and low fat accumulation and domestication.</title>
        <authorList>
            <person name="Yang K."/>
            <person name="Tian Z."/>
            <person name="Chen C."/>
            <person name="Luo L."/>
            <person name="Zhao B."/>
            <person name="Wang Z."/>
            <person name="Yu L."/>
            <person name="Li Y."/>
            <person name="Sun Y."/>
            <person name="Li W."/>
            <person name="Chen Y."/>
            <person name="Li Y."/>
            <person name="Zhang Y."/>
            <person name="Ai D."/>
            <person name="Zhao J."/>
            <person name="Shang C."/>
            <person name="Ma Y."/>
            <person name="Wu B."/>
            <person name="Wang M."/>
            <person name="Gao L."/>
            <person name="Sun D."/>
            <person name="Zhang P."/>
            <person name="Guo F."/>
            <person name="Wang W."/>
            <person name="Li Y."/>
            <person name="Wang J."/>
            <person name="Varshney R.K."/>
            <person name="Wang J."/>
            <person name="Ling H.Q."/>
            <person name="Wan P."/>
        </authorList>
    </citation>
    <scope>NUCLEOTIDE SEQUENCE</scope>
    <source>
        <strain evidence="4">cv. Jingnong 6</strain>
    </source>
</reference>
<proteinExistence type="predicted"/>
<feature type="domain" description="Putative plant transposon protein" evidence="2">
    <location>
        <begin position="63"/>
        <end position="157"/>
    </location>
</feature>
<feature type="region of interest" description="Disordered" evidence="1">
    <location>
        <begin position="1"/>
        <end position="21"/>
    </location>
</feature>
<dbReference type="EMBL" id="CM003377">
    <property type="protein sequence ID" value="KOM47790.1"/>
    <property type="molecule type" value="Genomic_DNA"/>
</dbReference>
<dbReference type="InterPro" id="IPR046796">
    <property type="entry name" value="Transposase_32_dom"/>
</dbReference>
<dbReference type="Pfam" id="PF20167">
    <property type="entry name" value="Transposase_32"/>
    <property type="match status" value="2"/>
</dbReference>
<feature type="domain" description="Putative plant transposon protein" evidence="2">
    <location>
        <begin position="158"/>
        <end position="199"/>
    </location>
</feature>